<dbReference type="PANTHER" id="PTHR13414">
    <property type="entry name" value="HUEL-CATION TRANSPORTER"/>
    <property type="match status" value="1"/>
</dbReference>
<evidence type="ECO:0000256" key="4">
    <source>
        <dbReference type="ARBA" id="ARBA00022989"/>
    </source>
</evidence>
<dbReference type="Proteomes" id="UP000792457">
    <property type="component" value="Unassembled WGS sequence"/>
</dbReference>
<keyword evidence="9" id="KW-1185">Reference proteome</keyword>
<sequence length="307" mass="35028">MFHRPLASARLFCQSTYKHSKKHILSEILIPDKSLFSHRQICLMIRQIAAVSPKNNVSDNSNLLKRYVSCSIILKYSEEKEASGNEQPTSEKPVEPPIVPPKKRLRVDLTSTSLERNFITPVRAMSDFLLKPSDLEVFIFFRALEVWKTKEALERELAKIEKEKKKYQQSIFTVKQVLKDIRREQYRKNHREAGLFGPSGRVVLTAVVINASNFLFKMFAWLYTGSHSMFAESIHSLADTINQLILAYGIHKSVQDADLNHPYGYSNMKYVASLISGVGIFCVGTGLSIYHGITGLLHPAPMESFYW</sequence>
<evidence type="ECO:0000256" key="5">
    <source>
        <dbReference type="ARBA" id="ARBA00023136"/>
    </source>
</evidence>
<evidence type="ECO:0000256" key="6">
    <source>
        <dbReference type="SAM" id="Phobius"/>
    </source>
</evidence>
<name>A0A8K0PEP2_LADFU</name>
<keyword evidence="4 6" id="KW-1133">Transmembrane helix</keyword>
<dbReference type="InterPro" id="IPR058533">
    <property type="entry name" value="Cation_efflux_TM"/>
</dbReference>
<evidence type="ECO:0000259" key="7">
    <source>
        <dbReference type="Pfam" id="PF01545"/>
    </source>
</evidence>
<dbReference type="GO" id="GO:0006882">
    <property type="term" value="P:intracellular zinc ion homeostasis"/>
    <property type="evidence" value="ECO:0007669"/>
    <property type="project" value="TreeGrafter"/>
</dbReference>
<dbReference type="Pfam" id="PF01545">
    <property type="entry name" value="Cation_efflux"/>
    <property type="match status" value="1"/>
</dbReference>
<reference evidence="8" key="2">
    <citation type="submission" date="2017-10" db="EMBL/GenBank/DDBJ databases">
        <title>Ladona fulva Genome sequencing and assembly.</title>
        <authorList>
            <person name="Murali S."/>
            <person name="Richards S."/>
            <person name="Bandaranaike D."/>
            <person name="Bellair M."/>
            <person name="Blankenburg K."/>
            <person name="Chao H."/>
            <person name="Dinh H."/>
            <person name="Doddapaneni H."/>
            <person name="Dugan-Rocha S."/>
            <person name="Elkadiri S."/>
            <person name="Gnanaolivu R."/>
            <person name="Hernandez B."/>
            <person name="Skinner E."/>
            <person name="Javaid M."/>
            <person name="Lee S."/>
            <person name="Li M."/>
            <person name="Ming W."/>
            <person name="Munidasa M."/>
            <person name="Muniz J."/>
            <person name="Nguyen L."/>
            <person name="Hughes D."/>
            <person name="Osuji N."/>
            <person name="Pu L.-L."/>
            <person name="Puazo M."/>
            <person name="Qu C."/>
            <person name="Quiroz J."/>
            <person name="Raj R."/>
            <person name="Weissenberger G."/>
            <person name="Xin Y."/>
            <person name="Zou X."/>
            <person name="Han Y."/>
            <person name="Worley K."/>
            <person name="Muzny D."/>
            <person name="Gibbs R."/>
        </authorList>
    </citation>
    <scope>NUCLEOTIDE SEQUENCE</scope>
    <source>
        <strain evidence="8">Sampled in the wild</strain>
    </source>
</reference>
<dbReference type="Gene3D" id="1.20.1510.10">
    <property type="entry name" value="Cation efflux protein transmembrane domain"/>
    <property type="match status" value="1"/>
</dbReference>
<feature type="transmembrane region" description="Helical" evidence="6">
    <location>
        <begin position="202"/>
        <end position="223"/>
    </location>
</feature>
<dbReference type="AlphaFoldDB" id="A0A8K0PEP2"/>
<feature type="non-terminal residue" evidence="8">
    <location>
        <position position="1"/>
    </location>
</feature>
<dbReference type="InterPro" id="IPR027469">
    <property type="entry name" value="Cation_efflux_TMD_sf"/>
</dbReference>
<evidence type="ECO:0000256" key="1">
    <source>
        <dbReference type="ARBA" id="ARBA00004141"/>
    </source>
</evidence>
<evidence type="ECO:0000256" key="3">
    <source>
        <dbReference type="ARBA" id="ARBA00022692"/>
    </source>
</evidence>
<dbReference type="GO" id="GO:0008324">
    <property type="term" value="F:monoatomic cation transmembrane transporter activity"/>
    <property type="evidence" value="ECO:0007669"/>
    <property type="project" value="InterPro"/>
</dbReference>
<evidence type="ECO:0000256" key="2">
    <source>
        <dbReference type="ARBA" id="ARBA00022448"/>
    </source>
</evidence>
<comment type="subcellular location">
    <subcellularLocation>
        <location evidence="1">Membrane</location>
        <topology evidence="1">Multi-pass membrane protein</topology>
    </subcellularLocation>
</comment>
<proteinExistence type="predicted"/>
<reference evidence="8" key="1">
    <citation type="submission" date="2013-04" db="EMBL/GenBank/DDBJ databases">
        <authorList>
            <person name="Qu J."/>
            <person name="Murali S.C."/>
            <person name="Bandaranaike D."/>
            <person name="Bellair M."/>
            <person name="Blankenburg K."/>
            <person name="Chao H."/>
            <person name="Dinh H."/>
            <person name="Doddapaneni H."/>
            <person name="Downs B."/>
            <person name="Dugan-Rocha S."/>
            <person name="Elkadiri S."/>
            <person name="Gnanaolivu R.D."/>
            <person name="Hernandez B."/>
            <person name="Javaid M."/>
            <person name="Jayaseelan J.C."/>
            <person name="Lee S."/>
            <person name="Li M."/>
            <person name="Ming W."/>
            <person name="Munidasa M."/>
            <person name="Muniz J."/>
            <person name="Nguyen L."/>
            <person name="Ongeri F."/>
            <person name="Osuji N."/>
            <person name="Pu L.-L."/>
            <person name="Puazo M."/>
            <person name="Qu C."/>
            <person name="Quiroz J."/>
            <person name="Raj R."/>
            <person name="Weissenberger G."/>
            <person name="Xin Y."/>
            <person name="Zou X."/>
            <person name="Han Y."/>
            <person name="Richards S."/>
            <person name="Worley K."/>
            <person name="Muzny D."/>
            <person name="Gibbs R."/>
        </authorList>
    </citation>
    <scope>NUCLEOTIDE SEQUENCE</scope>
    <source>
        <strain evidence="8">Sampled in the wild</strain>
    </source>
</reference>
<evidence type="ECO:0000313" key="9">
    <source>
        <dbReference type="Proteomes" id="UP000792457"/>
    </source>
</evidence>
<feature type="transmembrane region" description="Helical" evidence="6">
    <location>
        <begin position="270"/>
        <end position="293"/>
    </location>
</feature>
<dbReference type="PANTHER" id="PTHR13414:SF9">
    <property type="entry name" value="PROTON-COUPLED ZINC ANTIPORTER SLC30A9, MITOCHONDRIAL"/>
    <property type="match status" value="1"/>
</dbReference>
<dbReference type="EMBL" id="KZ312454">
    <property type="protein sequence ID" value="KAG8240469.1"/>
    <property type="molecule type" value="Genomic_DNA"/>
</dbReference>
<dbReference type="GO" id="GO:0005783">
    <property type="term" value="C:endoplasmic reticulum"/>
    <property type="evidence" value="ECO:0007669"/>
    <property type="project" value="TreeGrafter"/>
</dbReference>
<evidence type="ECO:0000313" key="8">
    <source>
        <dbReference type="EMBL" id="KAG8240469.1"/>
    </source>
</evidence>
<keyword evidence="3 6" id="KW-0812">Transmembrane</keyword>
<protein>
    <recommendedName>
        <fullName evidence="7">Cation efflux protein transmembrane domain-containing protein</fullName>
    </recommendedName>
</protein>
<gene>
    <name evidence="8" type="ORF">J437_LFUL018418</name>
</gene>
<keyword evidence="5 6" id="KW-0472">Membrane</keyword>
<comment type="caution">
    <text evidence="8">The sequence shown here is derived from an EMBL/GenBank/DDBJ whole genome shotgun (WGS) entry which is preliminary data.</text>
</comment>
<dbReference type="GO" id="GO:0016020">
    <property type="term" value="C:membrane"/>
    <property type="evidence" value="ECO:0007669"/>
    <property type="project" value="UniProtKB-SubCell"/>
</dbReference>
<dbReference type="GO" id="GO:0006829">
    <property type="term" value="P:zinc ion transport"/>
    <property type="evidence" value="ECO:0007669"/>
    <property type="project" value="InterPro"/>
</dbReference>
<accession>A0A8K0PEP2</accession>
<dbReference type="InterPro" id="IPR040177">
    <property type="entry name" value="SLC30A9"/>
</dbReference>
<dbReference type="SUPFAM" id="SSF161111">
    <property type="entry name" value="Cation efflux protein transmembrane domain-like"/>
    <property type="match status" value="1"/>
</dbReference>
<organism evidence="8 9">
    <name type="scientific">Ladona fulva</name>
    <name type="common">Scarce chaser dragonfly</name>
    <name type="synonym">Libellula fulva</name>
    <dbReference type="NCBI Taxonomy" id="123851"/>
    <lineage>
        <taxon>Eukaryota</taxon>
        <taxon>Metazoa</taxon>
        <taxon>Ecdysozoa</taxon>
        <taxon>Arthropoda</taxon>
        <taxon>Hexapoda</taxon>
        <taxon>Insecta</taxon>
        <taxon>Pterygota</taxon>
        <taxon>Palaeoptera</taxon>
        <taxon>Odonata</taxon>
        <taxon>Epiprocta</taxon>
        <taxon>Anisoptera</taxon>
        <taxon>Libelluloidea</taxon>
        <taxon>Libellulidae</taxon>
        <taxon>Ladona</taxon>
    </lineage>
</organism>
<keyword evidence="2" id="KW-0813">Transport</keyword>
<feature type="domain" description="Cation efflux protein transmembrane" evidence="7">
    <location>
        <begin position="204"/>
        <end position="303"/>
    </location>
</feature>
<dbReference type="OrthoDB" id="435980at2759"/>